<evidence type="ECO:0000256" key="1">
    <source>
        <dbReference type="ARBA" id="ARBA00004651"/>
    </source>
</evidence>
<evidence type="ECO:0000256" key="8">
    <source>
        <dbReference type="ARBA" id="ARBA00023186"/>
    </source>
</evidence>
<dbReference type="GO" id="GO:0005886">
    <property type="term" value="C:plasma membrane"/>
    <property type="evidence" value="ECO:0007669"/>
    <property type="project" value="UniProtKB-SubCell"/>
</dbReference>
<evidence type="ECO:0000313" key="12">
    <source>
        <dbReference type="EMBL" id="OGM07562.1"/>
    </source>
</evidence>
<evidence type="ECO:0000256" key="4">
    <source>
        <dbReference type="ARBA" id="ARBA00022692"/>
    </source>
</evidence>
<dbReference type="GO" id="GO:0032977">
    <property type="term" value="F:membrane insertase activity"/>
    <property type="evidence" value="ECO:0007669"/>
    <property type="project" value="InterPro"/>
</dbReference>
<reference evidence="12 13" key="1">
    <citation type="journal article" date="2016" name="Nat. Commun.">
        <title>Thousands of microbial genomes shed light on interconnected biogeochemical processes in an aquifer system.</title>
        <authorList>
            <person name="Anantharaman K."/>
            <person name="Brown C.T."/>
            <person name="Hug L.A."/>
            <person name="Sharon I."/>
            <person name="Castelle C.J."/>
            <person name="Probst A.J."/>
            <person name="Thomas B.C."/>
            <person name="Singh A."/>
            <person name="Wilkins M.J."/>
            <person name="Karaoz U."/>
            <person name="Brodie E.L."/>
            <person name="Williams K.H."/>
            <person name="Hubbard S.S."/>
            <person name="Banfield J.F."/>
        </authorList>
    </citation>
    <scope>NUCLEOTIDE SEQUENCE [LARGE SCALE GENOMIC DNA]</scope>
</reference>
<dbReference type="GO" id="GO:0015031">
    <property type="term" value="P:protein transport"/>
    <property type="evidence" value="ECO:0007669"/>
    <property type="project" value="UniProtKB-KW"/>
</dbReference>
<dbReference type="InterPro" id="IPR001708">
    <property type="entry name" value="YidC/ALB3/OXA1/COX18"/>
</dbReference>
<dbReference type="Proteomes" id="UP000177737">
    <property type="component" value="Unassembled WGS sequence"/>
</dbReference>
<feature type="transmembrane region" description="Helical" evidence="10">
    <location>
        <begin position="216"/>
        <end position="240"/>
    </location>
</feature>
<dbReference type="PANTHER" id="PTHR12428">
    <property type="entry name" value="OXA1"/>
    <property type="match status" value="1"/>
</dbReference>
<dbReference type="PANTHER" id="PTHR12428:SF65">
    <property type="entry name" value="CYTOCHROME C OXIDASE ASSEMBLY PROTEIN COX18, MITOCHONDRIAL"/>
    <property type="match status" value="1"/>
</dbReference>
<feature type="domain" description="Membrane insertase YidC/Oxa/ALB C-terminal" evidence="11">
    <location>
        <begin position="27"/>
        <end position="250"/>
    </location>
</feature>
<evidence type="ECO:0000256" key="7">
    <source>
        <dbReference type="ARBA" id="ARBA00023136"/>
    </source>
</evidence>
<comment type="subcellular location">
    <subcellularLocation>
        <location evidence="1">Cell membrane</location>
        <topology evidence="1">Multi-pass membrane protein</topology>
    </subcellularLocation>
    <subcellularLocation>
        <location evidence="9">Membrane</location>
        <topology evidence="9">Multi-pass membrane protein</topology>
    </subcellularLocation>
</comment>
<dbReference type="InterPro" id="IPR028055">
    <property type="entry name" value="YidC/Oxa/ALB_C"/>
</dbReference>
<dbReference type="CDD" id="cd20070">
    <property type="entry name" value="5TM_YidC_Alb3"/>
    <property type="match status" value="1"/>
</dbReference>
<protein>
    <recommendedName>
        <fullName evidence="11">Membrane insertase YidC/Oxa/ALB C-terminal domain-containing protein</fullName>
    </recommendedName>
</protein>
<accession>A0A1F7WXJ1</accession>
<feature type="transmembrane region" description="Helical" evidence="10">
    <location>
        <begin position="96"/>
        <end position="113"/>
    </location>
</feature>
<dbReference type="EMBL" id="MGFN01000007">
    <property type="protein sequence ID" value="OGM07562.1"/>
    <property type="molecule type" value="Genomic_DNA"/>
</dbReference>
<keyword evidence="6 10" id="KW-1133">Transmembrane helix</keyword>
<proteinExistence type="inferred from homology"/>
<comment type="caution">
    <text evidence="12">The sequence shown here is derived from an EMBL/GenBank/DDBJ whole genome shotgun (WGS) entry which is preliminary data.</text>
</comment>
<evidence type="ECO:0000259" key="11">
    <source>
        <dbReference type="Pfam" id="PF02096"/>
    </source>
</evidence>
<evidence type="ECO:0000256" key="5">
    <source>
        <dbReference type="ARBA" id="ARBA00022927"/>
    </source>
</evidence>
<keyword evidence="5" id="KW-0653">Protein transport</keyword>
<sequence>MNIFTTLLIEPLTNGLILFYKALGGNMGLAIIGFSLFLRVILNPLTKPYMDSMKRMKDLAPRIEKLKAKHKDDKAGFTSAQAELYKQEKFNPGAGCLPYILQIVVLIAFFNVFTRTLSPDGDIAGRFNELLYEPLKFASGAVVNTKFLYFDITKPDAFPVAGLPFALPGPVLILAALIQFFSAKMMAPYVSEEEKLAKKTKGGADDISVSMQKSTIYTFPLLTVIFGLRFPSGLALYWFLFSLTQAYQQYKTSGWGGLTSWLIKLGLLKLDPKKA</sequence>
<dbReference type="NCBIfam" id="TIGR03592">
    <property type="entry name" value="yidC_oxa1_cterm"/>
    <property type="match status" value="1"/>
</dbReference>
<evidence type="ECO:0000256" key="3">
    <source>
        <dbReference type="ARBA" id="ARBA00022475"/>
    </source>
</evidence>
<keyword evidence="4 9" id="KW-0812">Transmembrane</keyword>
<keyword evidence="2" id="KW-0813">Transport</keyword>
<keyword evidence="8" id="KW-0143">Chaperone</keyword>
<evidence type="ECO:0000256" key="10">
    <source>
        <dbReference type="SAM" id="Phobius"/>
    </source>
</evidence>
<gene>
    <name evidence="12" type="ORF">A2129_00035</name>
</gene>
<dbReference type="Pfam" id="PF02096">
    <property type="entry name" value="60KD_IMP"/>
    <property type="match status" value="1"/>
</dbReference>
<comment type="similarity">
    <text evidence="9">Belongs to the OXA1/ALB3/YidC family.</text>
</comment>
<evidence type="ECO:0000256" key="9">
    <source>
        <dbReference type="RuleBase" id="RU003945"/>
    </source>
</evidence>
<feature type="transmembrane region" description="Helical" evidence="10">
    <location>
        <begin position="157"/>
        <end position="178"/>
    </location>
</feature>
<name>A0A1F7WXJ1_9BACT</name>
<dbReference type="AlphaFoldDB" id="A0A1F7WXJ1"/>
<evidence type="ECO:0000256" key="6">
    <source>
        <dbReference type="ARBA" id="ARBA00022989"/>
    </source>
</evidence>
<organism evidence="12 13">
    <name type="scientific">Candidatus Woesebacteria bacterium GWC1_42_13</name>
    <dbReference type="NCBI Taxonomy" id="1802475"/>
    <lineage>
        <taxon>Bacteria</taxon>
        <taxon>Candidatus Woeseibacteriota</taxon>
    </lineage>
</organism>
<keyword evidence="7 10" id="KW-0472">Membrane</keyword>
<keyword evidence="3" id="KW-1003">Cell membrane</keyword>
<dbReference type="InterPro" id="IPR047196">
    <property type="entry name" value="YidC_ALB_C"/>
</dbReference>
<evidence type="ECO:0000313" key="13">
    <source>
        <dbReference type="Proteomes" id="UP000177737"/>
    </source>
</evidence>
<dbReference type="GO" id="GO:0051205">
    <property type="term" value="P:protein insertion into membrane"/>
    <property type="evidence" value="ECO:0007669"/>
    <property type="project" value="TreeGrafter"/>
</dbReference>
<evidence type="ECO:0000256" key="2">
    <source>
        <dbReference type="ARBA" id="ARBA00022448"/>
    </source>
</evidence>